<organism evidence="3 4">
    <name type="scientific">Candidatus Kurthia intestinigallinarum</name>
    <dbReference type="NCBI Taxonomy" id="1562256"/>
    <lineage>
        <taxon>Bacteria</taxon>
        <taxon>Bacillati</taxon>
        <taxon>Bacillota</taxon>
        <taxon>Bacilli</taxon>
        <taxon>Bacillales</taxon>
        <taxon>Caryophanaceae</taxon>
        <taxon>Kurthia</taxon>
    </lineage>
</organism>
<dbReference type="InterPro" id="IPR019949">
    <property type="entry name" value="CmoO-like"/>
</dbReference>
<dbReference type="FunFam" id="3.20.20.30:FF:000002">
    <property type="entry name" value="LLM class flavin-dependent oxidoreductase"/>
    <property type="match status" value="1"/>
</dbReference>
<protein>
    <submittedName>
        <fullName evidence="3">Luciferase</fullName>
    </submittedName>
</protein>
<dbReference type="Proteomes" id="UP000288623">
    <property type="component" value="Unassembled WGS sequence"/>
</dbReference>
<name>A0A433RQC4_9BACL</name>
<dbReference type="Pfam" id="PF00296">
    <property type="entry name" value="Bac_luciferase"/>
    <property type="match status" value="1"/>
</dbReference>
<evidence type="ECO:0000259" key="2">
    <source>
        <dbReference type="Pfam" id="PF00296"/>
    </source>
</evidence>
<feature type="domain" description="Luciferase-like" evidence="2">
    <location>
        <begin position="1"/>
        <end position="299"/>
    </location>
</feature>
<dbReference type="NCBIfam" id="TIGR03558">
    <property type="entry name" value="oxido_grp_1"/>
    <property type="match status" value="1"/>
</dbReference>
<dbReference type="AlphaFoldDB" id="A0A433RQC4"/>
<dbReference type="Gene3D" id="3.20.20.30">
    <property type="entry name" value="Luciferase-like domain"/>
    <property type="match status" value="1"/>
</dbReference>
<comment type="caution">
    <text evidence="3">The sequence shown here is derived from an EMBL/GenBank/DDBJ whole genome shotgun (WGS) entry which is preliminary data.</text>
</comment>
<comment type="similarity">
    <text evidence="1">To bacterial alkanal monooxygenase alpha and beta chains.</text>
</comment>
<reference evidence="3 4" key="1">
    <citation type="submission" date="2014-11" db="EMBL/GenBank/DDBJ databases">
        <title>Genome sequence and analysis of novel Kurthia sp.</title>
        <authorList>
            <person name="Lawson J.N."/>
            <person name="Gonzalez J.E."/>
            <person name="Rinauldi L."/>
            <person name="Xuan Z."/>
            <person name="Firman A."/>
            <person name="Shaddox L."/>
            <person name="Trudeau A."/>
            <person name="Shah S."/>
            <person name="Reiman D."/>
        </authorList>
    </citation>
    <scope>NUCLEOTIDE SEQUENCE [LARGE SCALE GENOMIC DNA]</scope>
    <source>
        <strain evidence="3 4">3B1D</strain>
    </source>
</reference>
<sequence length="331" mass="36706">MKLSILDQIPIAKGMTAQQALHNSVALAKHADDLGYERFWLAEHHNTRTLASSAPEITATYIAAQTNRIHVGTGGIMMMHYSALKIAEQFNTLSAFAPGRVDLGLGRAPGGDYAATYALAQGKRPFVDEQYNKLMAIQQLMAGERADDQAYTNVITTPAKVPLASMWLLGSTGQSAAKAADYGVGYSFAQFFNGQATKEIFDLYRERFIPSDFMKEPQIIVSYAATVADTKEEAEYRAKSIDISRLQLMRGEPQQALTPEEAQNYPLSEMDLATIEQNRKLHLVGTKEQVAEQLLADQHLYGFDEAMINSNQSTFEHRLESYRLLAEALID</sequence>
<keyword evidence="4" id="KW-1185">Reference proteome</keyword>
<evidence type="ECO:0000313" key="3">
    <source>
        <dbReference type="EMBL" id="RUS52997.1"/>
    </source>
</evidence>
<dbReference type="PANTHER" id="PTHR30137:SF6">
    <property type="entry name" value="LUCIFERASE-LIKE MONOOXYGENASE"/>
    <property type="match status" value="1"/>
</dbReference>
<dbReference type="InterPro" id="IPR011251">
    <property type="entry name" value="Luciferase-like_dom"/>
</dbReference>
<gene>
    <name evidence="3" type="ORF">QI30_15675</name>
</gene>
<dbReference type="OrthoDB" id="9780518at2"/>
<dbReference type="PANTHER" id="PTHR30137">
    <property type="entry name" value="LUCIFERASE-LIKE MONOOXYGENASE"/>
    <property type="match status" value="1"/>
</dbReference>
<dbReference type="InterPro" id="IPR050766">
    <property type="entry name" value="Bact_Lucif_Oxidored"/>
</dbReference>
<dbReference type="GO" id="GO:0016705">
    <property type="term" value="F:oxidoreductase activity, acting on paired donors, with incorporation or reduction of molecular oxygen"/>
    <property type="evidence" value="ECO:0007669"/>
    <property type="project" value="InterPro"/>
</dbReference>
<dbReference type="RefSeq" id="WP_126991542.1">
    <property type="nucleotide sequence ID" value="NZ_JTFC01000041.1"/>
</dbReference>
<dbReference type="InterPro" id="IPR036661">
    <property type="entry name" value="Luciferase-like_sf"/>
</dbReference>
<accession>A0A433RQC4</accession>
<proteinExistence type="predicted"/>
<dbReference type="SUPFAM" id="SSF51679">
    <property type="entry name" value="Bacterial luciferase-like"/>
    <property type="match status" value="1"/>
</dbReference>
<evidence type="ECO:0000313" key="4">
    <source>
        <dbReference type="Proteomes" id="UP000288623"/>
    </source>
</evidence>
<dbReference type="EMBL" id="JTFC01000041">
    <property type="protein sequence ID" value="RUS52997.1"/>
    <property type="molecule type" value="Genomic_DNA"/>
</dbReference>
<dbReference type="GO" id="GO:0005829">
    <property type="term" value="C:cytosol"/>
    <property type="evidence" value="ECO:0007669"/>
    <property type="project" value="TreeGrafter"/>
</dbReference>
<evidence type="ECO:0000256" key="1">
    <source>
        <dbReference type="ARBA" id="ARBA00007789"/>
    </source>
</evidence>